<dbReference type="InterPro" id="IPR011989">
    <property type="entry name" value="ARM-like"/>
</dbReference>
<dbReference type="Pfam" id="PF08324">
    <property type="entry name" value="PUL"/>
    <property type="match status" value="1"/>
</dbReference>
<dbReference type="Gene3D" id="3.10.20.870">
    <property type="entry name" value="PFU (PLAA family ubiquitin binding), C-terminal domain"/>
    <property type="match status" value="1"/>
</dbReference>
<evidence type="ECO:0000256" key="5">
    <source>
        <dbReference type="PROSITE-ProRule" id="PRU00221"/>
    </source>
</evidence>
<dbReference type="GeneID" id="98121294"/>
<dbReference type="CDD" id="cd00200">
    <property type="entry name" value="WD40"/>
    <property type="match status" value="1"/>
</dbReference>
<keyword evidence="10" id="KW-1185">Reference proteome</keyword>
<evidence type="ECO:0000256" key="3">
    <source>
        <dbReference type="ARBA" id="ARBA00022574"/>
    </source>
</evidence>
<dbReference type="Gene3D" id="1.25.10.10">
    <property type="entry name" value="Leucine-rich Repeat Variant"/>
    <property type="match status" value="1"/>
</dbReference>
<evidence type="ECO:0000313" key="10">
    <source>
        <dbReference type="Proteomes" id="UP001610728"/>
    </source>
</evidence>
<reference evidence="9 10" key="1">
    <citation type="submission" date="2020-05" db="EMBL/GenBank/DDBJ databases">
        <title>Ceratocystis lukuohia genome.</title>
        <authorList>
            <person name="Harrington T.C."/>
            <person name="Kim K."/>
            <person name="Mayers C.G."/>
        </authorList>
    </citation>
    <scope>NUCLEOTIDE SEQUENCE [LARGE SCALE GENOMIC DNA]</scope>
    <source>
        <strain evidence="9 10">C4212</strain>
    </source>
</reference>
<dbReference type="SMART" id="SM00320">
    <property type="entry name" value="WD40"/>
    <property type="match status" value="6"/>
</dbReference>
<evidence type="ECO:0000259" key="8">
    <source>
        <dbReference type="PROSITE" id="PS51396"/>
    </source>
</evidence>
<comment type="subcellular location">
    <subcellularLocation>
        <location evidence="1">Cytoplasm</location>
    </subcellularLocation>
</comment>
<proteinExistence type="predicted"/>
<dbReference type="Proteomes" id="UP001610728">
    <property type="component" value="Unassembled WGS sequence"/>
</dbReference>
<dbReference type="InterPro" id="IPR001680">
    <property type="entry name" value="WD40_rpt"/>
</dbReference>
<feature type="region of interest" description="Disordered" evidence="6">
    <location>
        <begin position="478"/>
        <end position="512"/>
    </location>
</feature>
<comment type="caution">
    <text evidence="9">The sequence shown here is derived from an EMBL/GenBank/DDBJ whole genome shotgun (WGS) entry which is preliminary data.</text>
</comment>
<dbReference type="PROSITE" id="PS50082">
    <property type="entry name" value="WD_REPEATS_2"/>
    <property type="match status" value="3"/>
</dbReference>
<sequence>MAFQLSAQLIGHESDVRPPLPPQIPPRPVRDAIFPSSSLILTASRDGTVRRWQRTSDSAFEAFLVSQGSEYVNSVTYIPPSIRYPNGLAISGGKDTIIDVRSPKATPENNAERMLIGHGHNICTLDASPKGTYVISGGWDCQARVWKVEKWETEFMLQEHELSVWAVLAYDENTVITGCADKKIRIFDLRNSVAGDVRPASTIHTPDIVRALCRLPSGHPTGAEIACACSDGVIRLYKLDGTMISELIGHDSYIYSLAILPSGEIVSSGEDRTVKIWSGSSCIQTITHPAISVWSVAACAETGDIVTAASDNVARVFTRSPERLADAETLREFKEAVSNSSIPQKPMGGINKEKVPGTEFLTTKMGKKDGQVQVIKHDDGSLAAYTWSMMLQKWEHVGAVVDSAGSSGRKQEYNGQQYDFVFDVDIDDSKPPLKLPFNLSQNVFEAARKFLEDNELPITYLDNVVKFLETNTQGATIGEAADSSSSHPDPMGSDARYHPGDENRPSPAQKTLPQTDYIALLNGKFDNIFNKIHTVNKNLISAGNKEFALNPAEEQVLSELRPCIEGNTPIQATSLEIVIKVASRWNYPDVLPGLDLLRYLVRYPETALYKDSETRNIIDLVISSSLNVPSGQEINVNCIVMAIRCLSNLFTSAEGVSLMTDQFTKALEFLEKVAGISGTAIGASNRHVQIASTTTLINLAVLGAKTEVSLDVRRRMVNILGIILKDNTDSEVLYRGLVALGTMVSHKTDIAQDWRPWVKSVVERCDEARVKSLGRECLNL</sequence>
<evidence type="ECO:0000313" key="9">
    <source>
        <dbReference type="EMBL" id="KAL2884775.1"/>
    </source>
</evidence>
<evidence type="ECO:0000259" key="7">
    <source>
        <dbReference type="PROSITE" id="PS51394"/>
    </source>
</evidence>
<feature type="repeat" description="WD" evidence="5">
    <location>
        <begin position="115"/>
        <end position="149"/>
    </location>
</feature>
<dbReference type="EMBL" id="JABSNW010000009">
    <property type="protein sequence ID" value="KAL2884775.1"/>
    <property type="molecule type" value="Genomic_DNA"/>
</dbReference>
<accession>A0ABR4M924</accession>
<feature type="domain" description="PFU" evidence="7">
    <location>
        <begin position="386"/>
        <end position="482"/>
    </location>
</feature>
<dbReference type="Gene3D" id="2.130.10.10">
    <property type="entry name" value="YVTN repeat-like/Quinoprotein amine dehydrogenase"/>
    <property type="match status" value="1"/>
</dbReference>
<keyword evidence="4" id="KW-0677">Repeat</keyword>
<dbReference type="PANTHER" id="PTHR19849">
    <property type="entry name" value="PHOSPHOLIPASE A-2-ACTIVATING PROTEIN"/>
    <property type="match status" value="1"/>
</dbReference>
<feature type="repeat" description="WD" evidence="5">
    <location>
        <begin position="247"/>
        <end position="278"/>
    </location>
</feature>
<dbReference type="PROSITE" id="PS51394">
    <property type="entry name" value="PFU"/>
    <property type="match status" value="1"/>
</dbReference>
<dbReference type="Pfam" id="PF09070">
    <property type="entry name" value="PFU"/>
    <property type="match status" value="1"/>
</dbReference>
<organism evidence="9 10">
    <name type="scientific">Ceratocystis lukuohia</name>
    <dbReference type="NCBI Taxonomy" id="2019550"/>
    <lineage>
        <taxon>Eukaryota</taxon>
        <taxon>Fungi</taxon>
        <taxon>Dikarya</taxon>
        <taxon>Ascomycota</taxon>
        <taxon>Pezizomycotina</taxon>
        <taxon>Sordariomycetes</taxon>
        <taxon>Hypocreomycetidae</taxon>
        <taxon>Microascales</taxon>
        <taxon>Ceratocystidaceae</taxon>
        <taxon>Ceratocystis</taxon>
    </lineage>
</organism>
<dbReference type="InterPro" id="IPR016024">
    <property type="entry name" value="ARM-type_fold"/>
</dbReference>
<name>A0ABR4M924_9PEZI</name>
<feature type="domain" description="PUL" evidence="8">
    <location>
        <begin position="510"/>
        <end position="780"/>
    </location>
</feature>
<dbReference type="PROSITE" id="PS50294">
    <property type="entry name" value="WD_REPEATS_REGION"/>
    <property type="match status" value="2"/>
</dbReference>
<evidence type="ECO:0000256" key="2">
    <source>
        <dbReference type="ARBA" id="ARBA00022490"/>
    </source>
</evidence>
<dbReference type="SUPFAM" id="SSF50978">
    <property type="entry name" value="WD40 repeat-like"/>
    <property type="match status" value="1"/>
</dbReference>
<dbReference type="Pfam" id="PF00400">
    <property type="entry name" value="WD40"/>
    <property type="match status" value="4"/>
</dbReference>
<dbReference type="InterPro" id="IPR036322">
    <property type="entry name" value="WD40_repeat_dom_sf"/>
</dbReference>
<dbReference type="InterPro" id="IPR015943">
    <property type="entry name" value="WD40/YVTN_repeat-like_dom_sf"/>
</dbReference>
<protein>
    <submittedName>
        <fullName evidence="9">Ubiquitin homeostasis protein lub1</fullName>
    </submittedName>
</protein>
<dbReference type="InterPro" id="IPR015155">
    <property type="entry name" value="PFU"/>
</dbReference>
<feature type="compositionally biased region" description="Basic and acidic residues" evidence="6">
    <location>
        <begin position="495"/>
        <end position="504"/>
    </location>
</feature>
<gene>
    <name evidence="9" type="ORF">HOO65_090070</name>
</gene>
<keyword evidence="2" id="KW-0963">Cytoplasm</keyword>
<dbReference type="SUPFAM" id="SSF48371">
    <property type="entry name" value="ARM repeat"/>
    <property type="match status" value="1"/>
</dbReference>
<dbReference type="InterPro" id="IPR013535">
    <property type="entry name" value="PUL_dom"/>
</dbReference>
<evidence type="ECO:0000256" key="6">
    <source>
        <dbReference type="SAM" id="MobiDB-lite"/>
    </source>
</evidence>
<evidence type="ECO:0000256" key="1">
    <source>
        <dbReference type="ARBA" id="ARBA00004496"/>
    </source>
</evidence>
<dbReference type="PANTHER" id="PTHR19849:SF0">
    <property type="entry name" value="PHOSPHOLIPASE A-2-ACTIVATING PROTEIN"/>
    <property type="match status" value="1"/>
</dbReference>
<feature type="repeat" description="WD" evidence="5">
    <location>
        <begin position="35"/>
        <end position="62"/>
    </location>
</feature>
<dbReference type="PROSITE" id="PS51396">
    <property type="entry name" value="PUL"/>
    <property type="match status" value="1"/>
</dbReference>
<keyword evidence="3 5" id="KW-0853">WD repeat</keyword>
<dbReference type="InterPro" id="IPR038122">
    <property type="entry name" value="PFU_sf"/>
</dbReference>
<dbReference type="RefSeq" id="XP_070855956.1">
    <property type="nucleotide sequence ID" value="XM_071004456.1"/>
</dbReference>
<evidence type="ECO:0000256" key="4">
    <source>
        <dbReference type="ARBA" id="ARBA00022737"/>
    </source>
</evidence>